<reference evidence="3" key="1">
    <citation type="submission" date="2014-03" db="EMBL/GenBank/DDBJ databases">
        <title>Complete genome of Pseudomonas balearica DSM 6083T, a sewage water isolate from an enrichment with 2-methylnaphthalene.</title>
        <authorList>
            <person name="Salva-Serra F."/>
            <person name="Jaen-Luchoro D."/>
            <person name="Busquets A."/>
            <person name="Pena A."/>
            <person name="Gomila M."/>
            <person name="Bosch R."/>
            <person name="Nogales B."/>
            <person name="Garcia-Valdes E."/>
            <person name="Lalucat J."/>
            <person name="Bennasar A."/>
        </authorList>
    </citation>
    <scope>NUCLEOTIDE SEQUENCE [LARGE SCALE GENOMIC DNA]</scope>
    <source>
        <strain evidence="3">DSM 6083</strain>
    </source>
</reference>
<dbReference type="GeneID" id="77260582"/>
<reference evidence="1 3" key="3">
    <citation type="journal article" name="Genome Announc.">
        <title>Complete Genome Sequence of Pseudomonas balearica DSM 6083T.</title>
        <authorList>
            <person name="Bennasar-Figueras A."/>
            <person name="Salva-Serra F."/>
            <person name="Jaen-Luchoro D."/>
            <person name="Segui C."/>
            <person name="Aliaga F."/>
            <person name="Busquets A."/>
            <person name="Gomila M."/>
            <person name="Moore E.R."/>
            <person name="Lalucat J."/>
        </authorList>
    </citation>
    <scope>NUCLEOTIDE SEQUENCE [LARGE SCALE GENOMIC DNA]</scope>
    <source>
        <strain evidence="3">DSM 6083</strain>
        <strain evidence="1">DSM6083</strain>
    </source>
</reference>
<dbReference type="Pfam" id="PF08889">
    <property type="entry name" value="WbqC"/>
    <property type="match status" value="1"/>
</dbReference>
<evidence type="ECO:0000313" key="3">
    <source>
        <dbReference type="Proteomes" id="UP000031271"/>
    </source>
</evidence>
<dbReference type="EMBL" id="FNHO01000005">
    <property type="protein sequence ID" value="SDM50402.1"/>
    <property type="molecule type" value="Genomic_DNA"/>
</dbReference>
<gene>
    <name evidence="1" type="ORF">CL52_11785</name>
    <name evidence="2" type="ORF">SAMN05660875_105269</name>
</gene>
<keyword evidence="4" id="KW-1185">Reference proteome</keyword>
<name>A0A8D3Y1U6_9GAMM</name>
<dbReference type="Proteomes" id="UP000182276">
    <property type="component" value="Unassembled WGS sequence"/>
</dbReference>
<dbReference type="InterPro" id="IPR014985">
    <property type="entry name" value="WbqC"/>
</dbReference>
<dbReference type="RefSeq" id="WP_043220746.1">
    <property type="nucleotide sequence ID" value="NZ_CP007511.1"/>
</dbReference>
<dbReference type="EMBL" id="CP007511">
    <property type="protein sequence ID" value="AJE15678.1"/>
    <property type="molecule type" value="Genomic_DNA"/>
</dbReference>
<reference evidence="2 4" key="2">
    <citation type="submission" date="2016-10" db="EMBL/GenBank/DDBJ databases">
        <authorList>
            <person name="Varghese N."/>
            <person name="Submissions S."/>
        </authorList>
    </citation>
    <scope>NUCLEOTIDE SEQUENCE [LARGE SCALE GENOMIC DNA]</scope>
    <source>
        <strain evidence="2 4">DSM 6083</strain>
    </source>
</reference>
<dbReference type="KEGG" id="pbm:CL52_11785"/>
<sequence>MFRTIGMMQPYLFPYLGYFQLIAASDAFVLGDNLQYSKGSWVNRNRVLCQGQPKLFSFGLQKASIETPINERYLSEHFAHESASFLRLLRNAYARAPHRDAVVEQVERILAFAEPNLALFAENSIREICRYLDIRTPIHRASEFDLPPPTDKQDRVVQLMHRLRGDLYLNPIGGMELYSPAHFRRHGLLLRFLKMDDISYPQLGHPFVPALSIIDVLMFNSRQEIQRLLPRFTALEGRETEPEGRVA</sequence>
<evidence type="ECO:0000313" key="1">
    <source>
        <dbReference type="EMBL" id="AJE15678.1"/>
    </source>
</evidence>
<dbReference type="Proteomes" id="UP000031271">
    <property type="component" value="Chromosome"/>
</dbReference>
<protein>
    <submittedName>
        <fullName evidence="2">WbqC-like protein family protein</fullName>
    </submittedName>
</protein>
<accession>A0A8D3Y1U6</accession>
<evidence type="ECO:0000313" key="2">
    <source>
        <dbReference type="EMBL" id="SDM50402.1"/>
    </source>
</evidence>
<organism evidence="1 3">
    <name type="scientific">Stutzerimonas balearica DSM 6083</name>
    <dbReference type="NCBI Taxonomy" id="1123016"/>
    <lineage>
        <taxon>Bacteria</taxon>
        <taxon>Pseudomonadati</taxon>
        <taxon>Pseudomonadota</taxon>
        <taxon>Gammaproteobacteria</taxon>
        <taxon>Pseudomonadales</taxon>
        <taxon>Pseudomonadaceae</taxon>
        <taxon>Stutzerimonas</taxon>
    </lineage>
</organism>
<proteinExistence type="predicted"/>
<dbReference type="AlphaFoldDB" id="A0A8D3Y1U6"/>
<evidence type="ECO:0000313" key="4">
    <source>
        <dbReference type="Proteomes" id="UP000182276"/>
    </source>
</evidence>